<dbReference type="Proteomes" id="UP000015241">
    <property type="component" value="Unassembled WGS sequence"/>
</dbReference>
<evidence type="ECO:0000313" key="2">
    <source>
        <dbReference type="EMBL" id="EPS95316.1"/>
    </source>
</evidence>
<dbReference type="Pfam" id="PF00646">
    <property type="entry name" value="F-box"/>
    <property type="match status" value="1"/>
</dbReference>
<dbReference type="AlphaFoldDB" id="S8DPS4"/>
<proteinExistence type="predicted"/>
<dbReference type="InterPro" id="IPR036047">
    <property type="entry name" value="F-box-like_dom_sf"/>
</dbReference>
<gene>
    <name evidence="2" type="ORF">FOMPIDRAFT_1054304</name>
</gene>
<keyword evidence="3" id="KW-1185">Reference proteome</keyword>
<dbReference type="EMBL" id="KE504210">
    <property type="protein sequence ID" value="EPS95316.1"/>
    <property type="molecule type" value="Genomic_DNA"/>
</dbReference>
<dbReference type="SUPFAM" id="SSF81383">
    <property type="entry name" value="F-box domain"/>
    <property type="match status" value="1"/>
</dbReference>
<reference evidence="2 3" key="1">
    <citation type="journal article" date="2012" name="Science">
        <title>The Paleozoic origin of enzymatic lignin decomposition reconstructed from 31 fungal genomes.</title>
        <authorList>
            <person name="Floudas D."/>
            <person name="Binder M."/>
            <person name="Riley R."/>
            <person name="Barry K."/>
            <person name="Blanchette R.A."/>
            <person name="Henrissat B."/>
            <person name="Martinez A.T."/>
            <person name="Otillar R."/>
            <person name="Spatafora J.W."/>
            <person name="Yadav J.S."/>
            <person name="Aerts A."/>
            <person name="Benoit I."/>
            <person name="Boyd A."/>
            <person name="Carlson A."/>
            <person name="Copeland A."/>
            <person name="Coutinho P.M."/>
            <person name="de Vries R.P."/>
            <person name="Ferreira P."/>
            <person name="Findley K."/>
            <person name="Foster B."/>
            <person name="Gaskell J."/>
            <person name="Glotzer D."/>
            <person name="Gorecki P."/>
            <person name="Heitman J."/>
            <person name="Hesse C."/>
            <person name="Hori C."/>
            <person name="Igarashi K."/>
            <person name="Jurgens J.A."/>
            <person name="Kallen N."/>
            <person name="Kersten P."/>
            <person name="Kohler A."/>
            <person name="Kuees U."/>
            <person name="Kumar T.K.A."/>
            <person name="Kuo A."/>
            <person name="LaButti K."/>
            <person name="Larrondo L.F."/>
            <person name="Lindquist E."/>
            <person name="Ling A."/>
            <person name="Lombard V."/>
            <person name="Lucas S."/>
            <person name="Lundell T."/>
            <person name="Martin R."/>
            <person name="McLaughlin D.J."/>
            <person name="Morgenstern I."/>
            <person name="Morin E."/>
            <person name="Murat C."/>
            <person name="Nagy L.G."/>
            <person name="Nolan M."/>
            <person name="Ohm R.A."/>
            <person name="Patyshakuliyeva A."/>
            <person name="Rokas A."/>
            <person name="Ruiz-Duenas F.J."/>
            <person name="Sabat G."/>
            <person name="Salamov A."/>
            <person name="Samejima M."/>
            <person name="Schmutz J."/>
            <person name="Slot J.C."/>
            <person name="St John F."/>
            <person name="Stenlid J."/>
            <person name="Sun H."/>
            <person name="Sun S."/>
            <person name="Syed K."/>
            <person name="Tsang A."/>
            <person name="Wiebenga A."/>
            <person name="Young D."/>
            <person name="Pisabarro A."/>
            <person name="Eastwood D.C."/>
            <person name="Martin F."/>
            <person name="Cullen D."/>
            <person name="Grigoriev I.V."/>
            <person name="Hibbett D.S."/>
        </authorList>
    </citation>
    <scope>NUCLEOTIDE SEQUENCE</scope>
    <source>
        <strain evidence="3">FP-58527</strain>
    </source>
</reference>
<dbReference type="InterPro" id="IPR001810">
    <property type="entry name" value="F-box_dom"/>
</dbReference>
<accession>S8DPS4</accession>
<dbReference type="Gene3D" id="3.80.10.10">
    <property type="entry name" value="Ribonuclease Inhibitor"/>
    <property type="match status" value="1"/>
</dbReference>
<dbReference type="InterPro" id="IPR032675">
    <property type="entry name" value="LRR_dom_sf"/>
</dbReference>
<evidence type="ECO:0000259" key="1">
    <source>
        <dbReference type="Pfam" id="PF00646"/>
    </source>
</evidence>
<dbReference type="CDD" id="cd09917">
    <property type="entry name" value="F-box_SF"/>
    <property type="match status" value="1"/>
</dbReference>
<dbReference type="HOGENOM" id="CLU_536399_0_0_1"/>
<evidence type="ECO:0000313" key="3">
    <source>
        <dbReference type="Proteomes" id="UP000015241"/>
    </source>
</evidence>
<protein>
    <recommendedName>
        <fullName evidence="1">F-box domain-containing protein</fullName>
    </recommendedName>
</protein>
<sequence>MDESDPFTALEDNDLDGMLSFLSDSSAAHNIALQVDAHDTSRMGPFVTLNEDVLRIILSLLAPPDACNMARTCRIAHSLATPYILSEVELRDWWPRRKAKRHAESFCHFILSTPERAHFLRKLDLRSLYICAESYEGEETTGLVRGSSMATALAAVIRQADNLEEVLIHCIEGDQALTAEPFLIHAIASRPCLRHLGLHTDGRDGGGLKLISQVCGPLRSLSLTIMHGHPDSPDLSVLARIAGTLEILELNLPYIATDDLYDLGPDFSLPAVQQVILRGWTDVQEMRRILPDLRVMHLQGCRFRLDVNPVVPGGLFKANEIDELVTDVLVPKVLGGLVRRLHLQYDPFRRGTSVEMLAHMNPVVLSCALFMPGNYPLSNIDYIAQRLPRLRYLELSVGWGRMGPVSLSAQLAEGMLIFKTYALHGLALHLNCEEGITADIDALARDVANGCIPSLMYIGISLYRHNHTASWYRCARGSAVAGQVNIERLRDWEGEQVERQLRAMHSSA</sequence>
<dbReference type="SUPFAM" id="SSF52047">
    <property type="entry name" value="RNI-like"/>
    <property type="match status" value="1"/>
</dbReference>
<dbReference type="OrthoDB" id="2735181at2759"/>
<name>S8DPS4_FOMSC</name>
<organism evidence="2 3">
    <name type="scientific">Fomitopsis schrenkii</name>
    <name type="common">Brown rot fungus</name>
    <dbReference type="NCBI Taxonomy" id="2126942"/>
    <lineage>
        <taxon>Eukaryota</taxon>
        <taxon>Fungi</taxon>
        <taxon>Dikarya</taxon>
        <taxon>Basidiomycota</taxon>
        <taxon>Agaricomycotina</taxon>
        <taxon>Agaricomycetes</taxon>
        <taxon>Polyporales</taxon>
        <taxon>Fomitopsis</taxon>
    </lineage>
</organism>
<feature type="domain" description="F-box" evidence="1">
    <location>
        <begin position="49"/>
        <end position="80"/>
    </location>
</feature>
<dbReference type="InParanoid" id="S8DPS4"/>